<name>A0ABR3JNT4_9AGAR</name>
<gene>
    <name evidence="2" type="ORF">HGRIS_003063</name>
</gene>
<keyword evidence="3" id="KW-1185">Reference proteome</keyword>
<feature type="region of interest" description="Disordered" evidence="1">
    <location>
        <begin position="1"/>
        <end position="23"/>
    </location>
</feature>
<sequence>MKYSFSTGKDGKLASNKPENDLHTSVEQPHQYFASPCQIVDEPLEAEAQDGGTDTPCSPPLNQLQYLQGTFSSLTEVIDILRVATSLKVCHISLTPQPEDRNPERKATAVLPDLSELRLDGDDTLLRFLKTPALKVLRLPGSKNYREIAGMLERSSCVLESLEVGCMDARSGGFIALLKSTPSLLKLSLWSLDRISPIFAAKFANPGSSSEALVPNLTRLEVSHVGVHGGARLIWALKARGPRINSCVVERDGEGMKFKSVGIHTTINFECDRCGGVFAAYDTTDWVENTAYLKRPSSCTGEICLCQWDENYFRRILFGQSRSLTLA</sequence>
<evidence type="ECO:0000256" key="1">
    <source>
        <dbReference type="SAM" id="MobiDB-lite"/>
    </source>
</evidence>
<accession>A0ABR3JNT4</accession>
<dbReference type="SUPFAM" id="SSF52047">
    <property type="entry name" value="RNI-like"/>
    <property type="match status" value="1"/>
</dbReference>
<proteinExistence type="predicted"/>
<protein>
    <submittedName>
        <fullName evidence="2">Uncharacterized protein</fullName>
    </submittedName>
</protein>
<reference evidence="3" key="1">
    <citation type="submission" date="2024-06" db="EMBL/GenBank/DDBJ databases">
        <title>Multi-omics analyses provide insights into the biosynthesis of the anticancer antibiotic pleurotin in Hohenbuehelia grisea.</title>
        <authorList>
            <person name="Weaver J.A."/>
            <person name="Alberti F."/>
        </authorList>
    </citation>
    <scope>NUCLEOTIDE SEQUENCE [LARGE SCALE GENOMIC DNA]</scope>
    <source>
        <strain evidence="3">T-177</strain>
    </source>
</reference>
<comment type="caution">
    <text evidence="2">The sequence shown here is derived from an EMBL/GenBank/DDBJ whole genome shotgun (WGS) entry which is preliminary data.</text>
</comment>
<dbReference type="EMBL" id="JASNQZ010000006">
    <property type="protein sequence ID" value="KAL0956963.1"/>
    <property type="molecule type" value="Genomic_DNA"/>
</dbReference>
<dbReference type="InterPro" id="IPR032675">
    <property type="entry name" value="LRR_dom_sf"/>
</dbReference>
<dbReference type="Proteomes" id="UP001556367">
    <property type="component" value="Unassembled WGS sequence"/>
</dbReference>
<evidence type="ECO:0000313" key="2">
    <source>
        <dbReference type="EMBL" id="KAL0956963.1"/>
    </source>
</evidence>
<organism evidence="2 3">
    <name type="scientific">Hohenbuehelia grisea</name>
    <dbReference type="NCBI Taxonomy" id="104357"/>
    <lineage>
        <taxon>Eukaryota</taxon>
        <taxon>Fungi</taxon>
        <taxon>Dikarya</taxon>
        <taxon>Basidiomycota</taxon>
        <taxon>Agaricomycotina</taxon>
        <taxon>Agaricomycetes</taxon>
        <taxon>Agaricomycetidae</taxon>
        <taxon>Agaricales</taxon>
        <taxon>Pleurotineae</taxon>
        <taxon>Pleurotaceae</taxon>
        <taxon>Hohenbuehelia</taxon>
    </lineage>
</organism>
<evidence type="ECO:0000313" key="3">
    <source>
        <dbReference type="Proteomes" id="UP001556367"/>
    </source>
</evidence>
<dbReference type="Gene3D" id="3.80.10.10">
    <property type="entry name" value="Ribonuclease Inhibitor"/>
    <property type="match status" value="1"/>
</dbReference>